<dbReference type="EMBL" id="WHWB01032146">
    <property type="protein sequence ID" value="KAJ7426755.1"/>
    <property type="molecule type" value="Genomic_DNA"/>
</dbReference>
<keyword evidence="6" id="KW-1185">Reference proteome</keyword>
<dbReference type="PANTHER" id="PTHR46042">
    <property type="entry name" value="DIPHTHINE METHYLTRANSFERASE"/>
    <property type="match status" value="1"/>
</dbReference>
<evidence type="ECO:0000256" key="4">
    <source>
        <dbReference type="SAM" id="MobiDB-lite"/>
    </source>
</evidence>
<dbReference type="PANTHER" id="PTHR46042:SF1">
    <property type="entry name" value="DIPHTHINE METHYLTRANSFERASE"/>
    <property type="match status" value="1"/>
</dbReference>
<evidence type="ECO:0000313" key="5">
    <source>
        <dbReference type="EMBL" id="KAJ7426755.1"/>
    </source>
</evidence>
<feature type="compositionally biased region" description="Gly residues" evidence="4">
    <location>
        <begin position="237"/>
        <end position="251"/>
    </location>
</feature>
<protein>
    <submittedName>
        <fullName evidence="5">Diphthamide biosynthesis protein 7</fullName>
    </submittedName>
</protein>
<gene>
    <name evidence="5" type="ORF">WISP_12886</name>
</gene>
<evidence type="ECO:0000313" key="6">
    <source>
        <dbReference type="Proteomes" id="UP001145742"/>
    </source>
</evidence>
<keyword evidence="1" id="KW-0853">WD repeat</keyword>
<dbReference type="InterPro" id="IPR052415">
    <property type="entry name" value="Diphthine_MTase"/>
</dbReference>
<evidence type="ECO:0000256" key="3">
    <source>
        <dbReference type="ARBA" id="ARBA00043952"/>
    </source>
</evidence>
<feature type="region of interest" description="Disordered" evidence="4">
    <location>
        <begin position="231"/>
        <end position="295"/>
    </location>
</feature>
<comment type="caution">
    <text evidence="5">The sequence shown here is derived from an EMBL/GenBank/DDBJ whole genome shotgun (WGS) entry which is preliminary data.</text>
</comment>
<dbReference type="Proteomes" id="UP001145742">
    <property type="component" value="Unassembled WGS sequence"/>
</dbReference>
<reference evidence="5" key="1">
    <citation type="submission" date="2019-10" db="EMBL/GenBank/DDBJ databases">
        <authorList>
            <person name="Soares A.E.R."/>
            <person name="Aleixo A."/>
            <person name="Schneider P."/>
            <person name="Miyaki C.Y."/>
            <person name="Schneider M.P."/>
            <person name="Mello C."/>
            <person name="Vasconcelos A.T.R."/>
        </authorList>
    </citation>
    <scope>NUCLEOTIDE SEQUENCE</scope>
    <source>
        <tissue evidence="5">Muscle</tissue>
    </source>
</reference>
<name>A0ABQ9DV98_9PASS</name>
<evidence type="ECO:0000256" key="2">
    <source>
        <dbReference type="ARBA" id="ARBA00022737"/>
    </source>
</evidence>
<accession>A0ABQ9DV98</accession>
<sequence>MAAPCRTRTLQVVDTEFSADAVEWCPVEGWHSILACGTYHLRPPAQSDSRGGSSGACDRTGRLYLYHYNEEQPFIPLSEIQRIDTAAVLDIKCGCPLRVISSDSEGKLNLFSIDESAPSVHVLSQWEAHKFEAWIAAFNYWDTNIVYSAENTEECAILSSYVLHNSLAYGADWSRLCPRDAQDVCQPPEGPGAAPQEGQETLNLQVQNLKIIYESPTATFDVVLDEEGEGPAVPLGAGAGPGLPGGPGLSRGSGLKASSERAGGPGAASAHGSDCRARSPKGVGLDSARAPDSPKHTSIVATCSFYDNILHVWRWEMSLGTTPDLPRSPSKGTAEGLH</sequence>
<organism evidence="5 6">
    <name type="scientific">Willisornis vidua</name>
    <name type="common">Xingu scale-backed antbird</name>
    <dbReference type="NCBI Taxonomy" id="1566151"/>
    <lineage>
        <taxon>Eukaryota</taxon>
        <taxon>Metazoa</taxon>
        <taxon>Chordata</taxon>
        <taxon>Craniata</taxon>
        <taxon>Vertebrata</taxon>
        <taxon>Euteleostomi</taxon>
        <taxon>Archelosauria</taxon>
        <taxon>Archosauria</taxon>
        <taxon>Dinosauria</taxon>
        <taxon>Saurischia</taxon>
        <taxon>Theropoda</taxon>
        <taxon>Coelurosauria</taxon>
        <taxon>Aves</taxon>
        <taxon>Neognathae</taxon>
        <taxon>Neoaves</taxon>
        <taxon>Telluraves</taxon>
        <taxon>Australaves</taxon>
        <taxon>Passeriformes</taxon>
        <taxon>Thamnophilidae</taxon>
        <taxon>Willisornis</taxon>
    </lineage>
</organism>
<proteinExistence type="predicted"/>
<evidence type="ECO:0000256" key="1">
    <source>
        <dbReference type="ARBA" id="ARBA00022574"/>
    </source>
</evidence>
<comment type="pathway">
    <text evidence="3">Protein modification.</text>
</comment>
<keyword evidence="2" id="KW-0677">Repeat</keyword>